<dbReference type="NCBIfam" id="NF002148">
    <property type="entry name" value="PRK00982.1-2"/>
    <property type="match status" value="1"/>
</dbReference>
<dbReference type="InterPro" id="IPR003231">
    <property type="entry name" value="ACP"/>
</dbReference>
<evidence type="ECO:0000259" key="12">
    <source>
        <dbReference type="PROSITE" id="PS50075"/>
    </source>
</evidence>
<comment type="similarity">
    <text evidence="2 9">Belongs to the acyl carrier protein (ACP) family.</text>
</comment>
<keyword evidence="14" id="KW-1185">Reference proteome</keyword>
<dbReference type="KEGG" id="alus:STSP2_02350"/>
<proteinExistence type="inferred from homology"/>
<dbReference type="PROSITE" id="PS00012">
    <property type="entry name" value="PHOSPHOPANTETHEINE"/>
    <property type="match status" value="1"/>
</dbReference>
<evidence type="ECO:0000256" key="6">
    <source>
        <dbReference type="ARBA" id="ARBA00022832"/>
    </source>
</evidence>
<gene>
    <name evidence="9 13" type="primary">acpP</name>
    <name evidence="13" type="ORF">STSP2_02350</name>
</gene>
<dbReference type="InterPro" id="IPR036736">
    <property type="entry name" value="ACP-like_sf"/>
</dbReference>
<dbReference type="UniPathway" id="UPA00094"/>
<evidence type="ECO:0000256" key="4">
    <source>
        <dbReference type="ARBA" id="ARBA00022516"/>
    </source>
</evidence>
<sequence>MADIDVAQIEAKVIEIVSEQMGVDKSEVTRDTSFINDLNADSLDTVELVMEFEDAFDTSIPDEEAEKIQTVGAAIDYIVKVANENE</sequence>
<dbReference type="EMBL" id="CP019791">
    <property type="protein sequence ID" value="AQT69163.1"/>
    <property type="molecule type" value="Genomic_DNA"/>
</dbReference>
<organism evidence="13 14">
    <name type="scientific">Anaerohalosphaera lusitana</name>
    <dbReference type="NCBI Taxonomy" id="1936003"/>
    <lineage>
        <taxon>Bacteria</taxon>
        <taxon>Pseudomonadati</taxon>
        <taxon>Planctomycetota</taxon>
        <taxon>Phycisphaerae</taxon>
        <taxon>Sedimentisphaerales</taxon>
        <taxon>Anaerohalosphaeraceae</taxon>
        <taxon>Anaerohalosphaera</taxon>
    </lineage>
</organism>
<comment type="PTM">
    <text evidence="11">4'-phosphopantetheine is transferred from CoA to a specific serine of apo-ACP by acpS.</text>
</comment>
<dbReference type="PANTHER" id="PTHR20863:SF76">
    <property type="entry name" value="CARRIER DOMAIN-CONTAINING PROTEIN"/>
    <property type="match status" value="1"/>
</dbReference>
<dbReference type="InterPro" id="IPR009081">
    <property type="entry name" value="PP-bd_ACP"/>
</dbReference>
<evidence type="ECO:0000256" key="5">
    <source>
        <dbReference type="ARBA" id="ARBA00022553"/>
    </source>
</evidence>
<dbReference type="NCBIfam" id="NF002150">
    <property type="entry name" value="PRK00982.1-4"/>
    <property type="match status" value="1"/>
</dbReference>
<dbReference type="PANTHER" id="PTHR20863">
    <property type="entry name" value="ACYL CARRIER PROTEIN"/>
    <property type="match status" value="1"/>
</dbReference>
<dbReference type="GO" id="GO:0000036">
    <property type="term" value="F:acyl carrier activity"/>
    <property type="evidence" value="ECO:0007669"/>
    <property type="project" value="UniProtKB-UniRule"/>
</dbReference>
<evidence type="ECO:0000313" key="14">
    <source>
        <dbReference type="Proteomes" id="UP000189674"/>
    </source>
</evidence>
<name>A0A1U9NMM3_9BACT</name>
<dbReference type="NCBIfam" id="NF002151">
    <property type="entry name" value="PRK00982.1-5"/>
    <property type="match status" value="1"/>
</dbReference>
<evidence type="ECO:0000313" key="13">
    <source>
        <dbReference type="EMBL" id="AQT69163.1"/>
    </source>
</evidence>
<protein>
    <recommendedName>
        <fullName evidence="9 10">Acyl carrier protein</fullName>
        <shortName evidence="9">ACP</shortName>
    </recommendedName>
</protein>
<evidence type="ECO:0000256" key="7">
    <source>
        <dbReference type="ARBA" id="ARBA00023098"/>
    </source>
</evidence>
<dbReference type="NCBIfam" id="TIGR00517">
    <property type="entry name" value="acyl_carrier"/>
    <property type="match status" value="1"/>
</dbReference>
<accession>A0A1U9NMM3</accession>
<evidence type="ECO:0000256" key="8">
    <source>
        <dbReference type="ARBA" id="ARBA00023160"/>
    </source>
</evidence>
<comment type="PTM">
    <text evidence="9">4'-phosphopantetheine is transferred from CoA to a specific serine of apo-ACP by AcpS. This modification is essential for activity because fatty acids are bound in thioester linkage to the sulfhydryl of the prosthetic group.</text>
</comment>
<dbReference type="GO" id="GO:0016020">
    <property type="term" value="C:membrane"/>
    <property type="evidence" value="ECO:0007669"/>
    <property type="project" value="GOC"/>
</dbReference>
<dbReference type="STRING" id="1936003.STSP2_02350"/>
<dbReference type="GO" id="GO:0009245">
    <property type="term" value="P:lipid A biosynthetic process"/>
    <property type="evidence" value="ECO:0007669"/>
    <property type="project" value="TreeGrafter"/>
</dbReference>
<dbReference type="PROSITE" id="PS50075">
    <property type="entry name" value="CARRIER"/>
    <property type="match status" value="1"/>
</dbReference>
<keyword evidence="6 9" id="KW-0276">Fatty acid metabolism</keyword>
<evidence type="ECO:0000256" key="3">
    <source>
        <dbReference type="ARBA" id="ARBA00022450"/>
    </source>
</evidence>
<evidence type="ECO:0000256" key="10">
    <source>
        <dbReference type="NCBIfam" id="TIGR00517"/>
    </source>
</evidence>
<dbReference type="NCBIfam" id="NF002149">
    <property type="entry name" value="PRK00982.1-3"/>
    <property type="match status" value="1"/>
</dbReference>
<comment type="function">
    <text evidence="9 11">Carrier of the growing fatty acid chain in fatty acid biosynthesis.</text>
</comment>
<keyword evidence="5 9" id="KW-0597">Phosphoprotein</keyword>
<feature type="domain" description="Carrier" evidence="12">
    <location>
        <begin position="7"/>
        <end position="82"/>
    </location>
</feature>
<dbReference type="SUPFAM" id="SSF47336">
    <property type="entry name" value="ACP-like"/>
    <property type="match status" value="1"/>
</dbReference>
<keyword evidence="4 9" id="KW-0444">Lipid biosynthesis</keyword>
<keyword evidence="9" id="KW-0963">Cytoplasm</keyword>
<dbReference type="HAMAP" id="MF_01217">
    <property type="entry name" value="Acyl_carrier"/>
    <property type="match status" value="1"/>
</dbReference>
<keyword evidence="7 9" id="KW-0443">Lipid metabolism</keyword>
<dbReference type="FunFam" id="1.10.1200.10:FF:000003">
    <property type="entry name" value="Acyl carrier protein"/>
    <property type="match status" value="1"/>
</dbReference>
<comment type="subcellular location">
    <subcellularLocation>
        <location evidence="9">Cytoplasm</location>
    </subcellularLocation>
</comment>
<evidence type="ECO:0000256" key="11">
    <source>
        <dbReference type="RuleBase" id="RU003545"/>
    </source>
</evidence>
<comment type="pathway">
    <text evidence="1 9 11">Lipid metabolism; fatty acid biosynthesis.</text>
</comment>
<keyword evidence="3 9" id="KW-0596">Phosphopantetheine</keyword>
<reference evidence="14" key="1">
    <citation type="submission" date="2017-02" db="EMBL/GenBank/DDBJ databases">
        <title>Comparative genomics and description of representatives of a novel lineage of planctomycetes thriving in anoxic sediments.</title>
        <authorList>
            <person name="Spring S."/>
            <person name="Bunk B."/>
            <person name="Sproer C."/>
        </authorList>
    </citation>
    <scope>NUCLEOTIDE SEQUENCE [LARGE SCALE GENOMIC DNA]</scope>
    <source>
        <strain evidence="14">ST-NAGAB-D1</strain>
    </source>
</reference>
<evidence type="ECO:0000256" key="9">
    <source>
        <dbReference type="HAMAP-Rule" id="MF_01217"/>
    </source>
</evidence>
<evidence type="ECO:0000256" key="2">
    <source>
        <dbReference type="ARBA" id="ARBA00010930"/>
    </source>
</evidence>
<keyword evidence="8 9" id="KW-0275">Fatty acid biosynthesis</keyword>
<dbReference type="InterPro" id="IPR006162">
    <property type="entry name" value="Ppantetheine_attach_site"/>
</dbReference>
<evidence type="ECO:0000256" key="1">
    <source>
        <dbReference type="ARBA" id="ARBA00005194"/>
    </source>
</evidence>
<dbReference type="Proteomes" id="UP000189674">
    <property type="component" value="Chromosome"/>
</dbReference>
<dbReference type="GO" id="GO:0000035">
    <property type="term" value="F:acyl binding"/>
    <property type="evidence" value="ECO:0007669"/>
    <property type="project" value="TreeGrafter"/>
</dbReference>
<dbReference type="AlphaFoldDB" id="A0A1U9NMM3"/>
<dbReference type="Gene3D" id="1.10.1200.10">
    <property type="entry name" value="ACP-like"/>
    <property type="match status" value="1"/>
</dbReference>
<dbReference type="GO" id="GO:0005829">
    <property type="term" value="C:cytosol"/>
    <property type="evidence" value="ECO:0007669"/>
    <property type="project" value="TreeGrafter"/>
</dbReference>
<feature type="modified residue" description="O-(pantetheine 4'-phosphoryl)serine" evidence="9">
    <location>
        <position position="42"/>
    </location>
</feature>
<dbReference type="Pfam" id="PF00550">
    <property type="entry name" value="PP-binding"/>
    <property type="match status" value="1"/>
</dbReference>